<dbReference type="OrthoDB" id="19653at2759"/>
<dbReference type="InterPro" id="IPR002018">
    <property type="entry name" value="CarbesteraseB"/>
</dbReference>
<evidence type="ECO:0000256" key="4">
    <source>
        <dbReference type="ARBA" id="ARBA00023157"/>
    </source>
</evidence>
<dbReference type="PROSITE" id="PS00941">
    <property type="entry name" value="CARBOXYLESTERASE_B_2"/>
    <property type="match status" value="1"/>
</dbReference>
<dbReference type="InterPro" id="IPR029058">
    <property type="entry name" value="AB_hydrolase_fold"/>
</dbReference>
<dbReference type="PROSITE" id="PS00122">
    <property type="entry name" value="CARBOXYLESTERASE_B_1"/>
    <property type="match status" value="2"/>
</dbReference>
<keyword evidence="2" id="KW-0719">Serine esterase</keyword>
<dbReference type="RefSeq" id="XP_018323048.2">
    <property type="nucleotide sequence ID" value="XM_018467546.2"/>
</dbReference>
<dbReference type="STRING" id="224129.A0A1W4WSC9"/>
<organism evidence="8 9">
    <name type="scientific">Agrilus planipennis</name>
    <name type="common">Emerald ash borer</name>
    <name type="synonym">Agrilus marcopoli</name>
    <dbReference type="NCBI Taxonomy" id="224129"/>
    <lineage>
        <taxon>Eukaryota</taxon>
        <taxon>Metazoa</taxon>
        <taxon>Ecdysozoa</taxon>
        <taxon>Arthropoda</taxon>
        <taxon>Hexapoda</taxon>
        <taxon>Insecta</taxon>
        <taxon>Pterygota</taxon>
        <taxon>Neoptera</taxon>
        <taxon>Endopterygota</taxon>
        <taxon>Coleoptera</taxon>
        <taxon>Polyphaga</taxon>
        <taxon>Elateriformia</taxon>
        <taxon>Buprestoidea</taxon>
        <taxon>Buprestidae</taxon>
        <taxon>Agrilinae</taxon>
        <taxon>Agrilus</taxon>
    </lineage>
</organism>
<evidence type="ECO:0000256" key="3">
    <source>
        <dbReference type="ARBA" id="ARBA00022801"/>
    </source>
</evidence>
<keyword evidence="8" id="KW-1185">Reference proteome</keyword>
<comment type="similarity">
    <text evidence="1">Belongs to the type-B carboxylesterase/lipase family.</text>
</comment>
<feature type="domain" description="Carboxylesterase type B" evidence="7">
    <location>
        <begin position="25"/>
        <end position="511"/>
    </location>
</feature>
<evidence type="ECO:0000256" key="2">
    <source>
        <dbReference type="ARBA" id="ARBA00022487"/>
    </source>
</evidence>
<keyword evidence="6" id="KW-0732">Signal</keyword>
<dbReference type="SUPFAM" id="SSF53474">
    <property type="entry name" value="alpha/beta-Hydrolases"/>
    <property type="match status" value="2"/>
</dbReference>
<dbReference type="InParanoid" id="A0A1W4WSC9"/>
<keyword evidence="5" id="KW-0325">Glycoprotein</keyword>
<dbReference type="GO" id="GO:0052689">
    <property type="term" value="F:carboxylic ester hydrolase activity"/>
    <property type="evidence" value="ECO:0007669"/>
    <property type="project" value="UniProtKB-KW"/>
</dbReference>
<protein>
    <submittedName>
        <fullName evidence="9">Uncharacterized protein LOC108735546</fullName>
    </submittedName>
</protein>
<dbReference type="InterPro" id="IPR050309">
    <property type="entry name" value="Type-B_Carboxylest/Lipase"/>
</dbReference>
<sequence length="1082" mass="121422">MSLNVLHYLCIFIFFVRQSSGYNLTVLTKNGYVEGYKQQSSSISNGYYYAFKGIPFAEPPIGALRFQDPRPAQPWKGIKQTKRFKDACAAHQNSRSTSPIVGKEDCLYLNVYIPYTEEDNKDLSLPVMVWFHGGAFVRGRPFTNPSFLLEKPVIMVVLAYRLGVLGFLSTQDQNAWGNAGLKDQNLALQWVKDNIGYFGGNSNKITIFGQSAGGASIEYQLVSPRSAGLYSQAIVQSGSTLNEWGFQRDPSELTLQLANALGILSTDTQEIVQELQKVDYVSLISNSSRLSGGRFQPSVEVDHEGAFVSISTYYSWTNREFNKVPVMIGHTSEDGSYGNGMYTQYAKDHKKVIPAGLNIDRNSEEAEEIVQKISTIYFPDNTYDNFTECIDFMTQHYFVRGIRKTIADLVKTSRPVYYYRFSYVTTANYTVGVNGGAGHGEDALYYLYRPLYTDADVHMKDVMVTLLTNFATYGNPTPEIDPVLGNVIWPEARDGVEGEDDVRYLEIGKELVPGLNPFQDDFLFWRELFKNYSTGTIYTYYQNVKMVPHVSSREILFAILLICINESCGYNLTVRTQSGYVRGFMTRSSSNSSLFFYGFRSVPYAKAPLGNLRFQDPQPPDSWDGVRLANFTANSCVQQTGNAGSTVIGNEDCLNLNIYVPQSDQNNEDLSFPVMISVHGGAFVRGSPYGNPSFLLEKPVIVVVIAYRLGVLGFLNIGDQNAWGNAGLKDQSLAIQWVKNNIRNFGGDPNKITIFGQSAGGASISYHLASPKSRGLFAQAIVQSGTTLSEWGFMRNPTALAFRLARLLNIGSNDTAEVVRQLQRIDYQVLVNASSQLSRFLPSVEVNHPGAFINRSSYDIWTNGDFDKVPVIIGHTSEDGAYGRGAYRQYAQNPRNLIPAGLNVDLNSPEANQLIQNISDFYFPDRVYDNLNRSLNFMTQHYFVRGIRKIIADLLKTSQPLYYYRFSYVTTENYTTGVYGAGHGEENLYTWYTRLANQEDILMKDRLITMWTNFAIYGNPTPSADPVLGNVIWPSARGLGGDNVRYLEIGRQLVPGTNPAQQDFLFWRNIFQQHAKPPIYTY</sequence>
<evidence type="ECO:0000259" key="7">
    <source>
        <dbReference type="Pfam" id="PF00135"/>
    </source>
</evidence>
<dbReference type="KEGG" id="apln:108735546"/>
<dbReference type="Pfam" id="PF00135">
    <property type="entry name" value="COesterase"/>
    <property type="match status" value="2"/>
</dbReference>
<dbReference type="Gene3D" id="3.40.50.1820">
    <property type="entry name" value="alpha/beta hydrolase"/>
    <property type="match status" value="2"/>
</dbReference>
<dbReference type="PANTHER" id="PTHR11559">
    <property type="entry name" value="CARBOXYLESTERASE"/>
    <property type="match status" value="1"/>
</dbReference>
<dbReference type="InterPro" id="IPR019819">
    <property type="entry name" value="Carboxylesterase_B_CS"/>
</dbReference>
<reference evidence="9" key="1">
    <citation type="submission" date="2025-08" db="UniProtKB">
        <authorList>
            <consortium name="RefSeq"/>
        </authorList>
    </citation>
    <scope>IDENTIFICATION</scope>
    <source>
        <tissue evidence="9">Entire body</tissue>
    </source>
</reference>
<feature type="domain" description="Carboxylesterase type B" evidence="7">
    <location>
        <begin position="573"/>
        <end position="1066"/>
    </location>
</feature>
<gene>
    <name evidence="9" type="primary">LOC108735546</name>
</gene>
<evidence type="ECO:0000256" key="5">
    <source>
        <dbReference type="ARBA" id="ARBA00023180"/>
    </source>
</evidence>
<keyword evidence="3" id="KW-0378">Hydrolase</keyword>
<dbReference type="AlphaFoldDB" id="A0A1W4WSC9"/>
<evidence type="ECO:0000313" key="9">
    <source>
        <dbReference type="RefSeq" id="XP_018323048.2"/>
    </source>
</evidence>
<feature type="signal peptide" evidence="6">
    <location>
        <begin position="1"/>
        <end position="21"/>
    </location>
</feature>
<dbReference type="GeneID" id="108735546"/>
<name>A0A1W4WSC9_AGRPL</name>
<keyword evidence="4" id="KW-1015">Disulfide bond</keyword>
<dbReference type="InterPro" id="IPR019826">
    <property type="entry name" value="Carboxylesterase_B_AS"/>
</dbReference>
<evidence type="ECO:0000256" key="6">
    <source>
        <dbReference type="SAM" id="SignalP"/>
    </source>
</evidence>
<dbReference type="Proteomes" id="UP000192223">
    <property type="component" value="Unplaced"/>
</dbReference>
<evidence type="ECO:0000313" key="8">
    <source>
        <dbReference type="Proteomes" id="UP000192223"/>
    </source>
</evidence>
<evidence type="ECO:0000256" key="1">
    <source>
        <dbReference type="ARBA" id="ARBA00005964"/>
    </source>
</evidence>
<proteinExistence type="inferred from homology"/>
<accession>A0A1W4WSC9</accession>
<feature type="chain" id="PRO_5028865168" evidence="6">
    <location>
        <begin position="22"/>
        <end position="1082"/>
    </location>
</feature>